<dbReference type="EMBL" id="NCVQ01000009">
    <property type="protein sequence ID" value="PWZ10823.1"/>
    <property type="molecule type" value="Genomic_DNA"/>
</dbReference>
<dbReference type="AlphaFoldDB" id="A0A3L6DRT9"/>
<dbReference type="Proteomes" id="UP000251960">
    <property type="component" value="Chromosome 8"/>
</dbReference>
<accession>A0A3L6DRT9</accession>
<dbReference type="InterPro" id="IPR025312">
    <property type="entry name" value="DUF4216"/>
</dbReference>
<protein>
    <recommendedName>
        <fullName evidence="2">DUF4216 domain-containing protein</fullName>
    </recommendedName>
</protein>
<evidence type="ECO:0000313" key="3">
    <source>
        <dbReference type="EMBL" id="PWZ10823.1"/>
    </source>
</evidence>
<reference evidence="3" key="1">
    <citation type="journal article" date="2018" name="Nat. Genet.">
        <title>Extensive intraspecific gene order and gene structural variations between Mo17 and other maize genomes.</title>
        <authorList>
            <person name="Sun S."/>
            <person name="Zhou Y."/>
            <person name="Chen J."/>
            <person name="Shi J."/>
            <person name="Zhao H."/>
            <person name="Zhao H."/>
            <person name="Song W."/>
            <person name="Zhang M."/>
            <person name="Cui Y."/>
            <person name="Dong X."/>
            <person name="Liu H."/>
            <person name="Ma X."/>
            <person name="Jiao Y."/>
            <person name="Wang B."/>
            <person name="Wei X."/>
            <person name="Stein J.C."/>
            <person name="Glaubitz J.C."/>
            <person name="Lu F."/>
            <person name="Yu G."/>
            <person name="Liang C."/>
            <person name="Fengler K."/>
            <person name="Li B."/>
            <person name="Rafalski A."/>
            <person name="Schnable P.S."/>
            <person name="Ware D.H."/>
            <person name="Buckler E.S."/>
            <person name="Lai J."/>
        </authorList>
    </citation>
    <scope>NUCLEOTIDE SEQUENCE [LARGE SCALE GENOMIC DNA]</scope>
    <source>
        <tissue evidence="3">Seedling</tissue>
    </source>
</reference>
<dbReference type="Pfam" id="PF13952">
    <property type="entry name" value="DUF4216"/>
    <property type="match status" value="1"/>
</dbReference>
<sequence length="155" mass="18336">MKDDGFFKSINSSVLWYKDDPFILATQATKIFYLEDTKYCGSWRVVQKFTHRHLWNVDEISSDEISKGVALSYQDDECGDFEIQRENFSLDDERPVVENSYTVAATVVEELRRQREDEEEENYFEDEVDETAMQYASDNDEQTFHNVEDDDSDYE</sequence>
<feature type="region of interest" description="Disordered" evidence="1">
    <location>
        <begin position="135"/>
        <end position="155"/>
    </location>
</feature>
<gene>
    <name evidence="3" type="ORF">Zm00014a_034246</name>
</gene>
<evidence type="ECO:0000259" key="2">
    <source>
        <dbReference type="Pfam" id="PF13952"/>
    </source>
</evidence>
<proteinExistence type="predicted"/>
<evidence type="ECO:0000256" key="1">
    <source>
        <dbReference type="SAM" id="MobiDB-lite"/>
    </source>
</evidence>
<feature type="domain" description="DUF4216" evidence="2">
    <location>
        <begin position="2"/>
        <end position="46"/>
    </location>
</feature>
<organism evidence="3">
    <name type="scientific">Zea mays</name>
    <name type="common">Maize</name>
    <dbReference type="NCBI Taxonomy" id="4577"/>
    <lineage>
        <taxon>Eukaryota</taxon>
        <taxon>Viridiplantae</taxon>
        <taxon>Streptophyta</taxon>
        <taxon>Embryophyta</taxon>
        <taxon>Tracheophyta</taxon>
        <taxon>Spermatophyta</taxon>
        <taxon>Magnoliopsida</taxon>
        <taxon>Liliopsida</taxon>
        <taxon>Poales</taxon>
        <taxon>Poaceae</taxon>
        <taxon>PACMAD clade</taxon>
        <taxon>Panicoideae</taxon>
        <taxon>Andropogonodae</taxon>
        <taxon>Andropogoneae</taxon>
        <taxon>Tripsacinae</taxon>
        <taxon>Zea</taxon>
    </lineage>
</organism>
<comment type="caution">
    <text evidence="3">The sequence shown here is derived from an EMBL/GenBank/DDBJ whole genome shotgun (WGS) entry which is preliminary data.</text>
</comment>
<name>A0A3L6DRT9_MAIZE</name>